<sequence>MQDSLFRHINRFVGISQEEFGQILGYFDPITTEKKENLTHSGHLCDHLFFVAKGCVHAFFTDRQGVEKTIMFAIEDWWITDFLAFHHQKNTDLSIQAVEPSELWHISYGNYQQLLRAHPLLEVYFRNVYEIAYGASVVRTKYVFDYSKKEIFNHFRRDFPEFVNRVPQYMVATYLGLTPEYLSKIRAEKLS</sequence>
<reference evidence="3" key="1">
    <citation type="journal article" date="2019" name="Int. J. Syst. Evol. Microbiol.">
        <title>The Global Catalogue of Microorganisms (GCM) 10K type strain sequencing project: providing services to taxonomists for standard genome sequencing and annotation.</title>
        <authorList>
            <consortium name="The Broad Institute Genomics Platform"/>
            <consortium name="The Broad Institute Genome Sequencing Center for Infectious Disease"/>
            <person name="Wu L."/>
            <person name="Ma J."/>
        </authorList>
    </citation>
    <scope>NUCLEOTIDE SEQUENCE [LARGE SCALE GENOMIC DNA]</scope>
    <source>
        <strain evidence="3">CGMCC 1.15111</strain>
    </source>
</reference>
<dbReference type="RefSeq" id="WP_189628242.1">
    <property type="nucleotide sequence ID" value="NZ_BNAG01000001.1"/>
</dbReference>
<dbReference type="EMBL" id="BNAG01000001">
    <property type="protein sequence ID" value="GHE50894.1"/>
    <property type="molecule type" value="Genomic_DNA"/>
</dbReference>
<dbReference type="InterPro" id="IPR000595">
    <property type="entry name" value="cNMP-bd_dom"/>
</dbReference>
<organism evidence="2 3">
    <name type="scientific">Roseivirga thermotolerans</name>
    <dbReference type="NCBI Taxonomy" id="1758176"/>
    <lineage>
        <taxon>Bacteria</taxon>
        <taxon>Pseudomonadati</taxon>
        <taxon>Bacteroidota</taxon>
        <taxon>Cytophagia</taxon>
        <taxon>Cytophagales</taxon>
        <taxon>Roseivirgaceae</taxon>
        <taxon>Roseivirga</taxon>
    </lineage>
</organism>
<evidence type="ECO:0000313" key="2">
    <source>
        <dbReference type="EMBL" id="GHE50894.1"/>
    </source>
</evidence>
<dbReference type="Proteomes" id="UP000658258">
    <property type="component" value="Unassembled WGS sequence"/>
</dbReference>
<name>A0ABQ3I3J3_9BACT</name>
<dbReference type="SUPFAM" id="SSF51206">
    <property type="entry name" value="cAMP-binding domain-like"/>
    <property type="match status" value="1"/>
</dbReference>
<dbReference type="Pfam" id="PF00027">
    <property type="entry name" value="cNMP_binding"/>
    <property type="match status" value="1"/>
</dbReference>
<dbReference type="CDD" id="cd00038">
    <property type="entry name" value="CAP_ED"/>
    <property type="match status" value="1"/>
</dbReference>
<evidence type="ECO:0000313" key="3">
    <source>
        <dbReference type="Proteomes" id="UP000658258"/>
    </source>
</evidence>
<comment type="caution">
    <text evidence="2">The sequence shown here is derived from an EMBL/GenBank/DDBJ whole genome shotgun (WGS) entry which is preliminary data.</text>
</comment>
<keyword evidence="3" id="KW-1185">Reference proteome</keyword>
<gene>
    <name evidence="2" type="ORF">GCM10011340_01120</name>
</gene>
<dbReference type="PROSITE" id="PS50042">
    <property type="entry name" value="CNMP_BINDING_3"/>
    <property type="match status" value="1"/>
</dbReference>
<accession>A0ABQ3I3J3</accession>
<proteinExistence type="predicted"/>
<feature type="domain" description="Cyclic nucleotide-binding" evidence="1">
    <location>
        <begin position="11"/>
        <end position="115"/>
    </location>
</feature>
<protein>
    <submittedName>
        <fullName evidence="2">cAMP-binding protein</fullName>
    </submittedName>
</protein>
<dbReference type="InterPro" id="IPR018490">
    <property type="entry name" value="cNMP-bd_dom_sf"/>
</dbReference>
<dbReference type="InterPro" id="IPR014710">
    <property type="entry name" value="RmlC-like_jellyroll"/>
</dbReference>
<evidence type="ECO:0000259" key="1">
    <source>
        <dbReference type="PROSITE" id="PS50042"/>
    </source>
</evidence>
<dbReference type="Gene3D" id="2.60.120.10">
    <property type="entry name" value="Jelly Rolls"/>
    <property type="match status" value="1"/>
</dbReference>